<proteinExistence type="predicted"/>
<evidence type="ECO:0000313" key="2">
    <source>
        <dbReference type="EMBL" id="VEL34207.1"/>
    </source>
</evidence>
<reference evidence="2" key="1">
    <citation type="submission" date="2018-11" db="EMBL/GenBank/DDBJ databases">
        <authorList>
            <consortium name="Pathogen Informatics"/>
        </authorList>
    </citation>
    <scope>NUCLEOTIDE SEQUENCE</scope>
</reference>
<feature type="region of interest" description="Disordered" evidence="1">
    <location>
        <begin position="1"/>
        <end position="41"/>
    </location>
</feature>
<dbReference type="Proteomes" id="UP000784294">
    <property type="component" value="Unassembled WGS sequence"/>
</dbReference>
<gene>
    <name evidence="2" type="ORF">PXEA_LOCUS27647</name>
</gene>
<feature type="compositionally biased region" description="Basic and acidic residues" evidence="1">
    <location>
        <begin position="16"/>
        <end position="28"/>
    </location>
</feature>
<name>A0A3S5CN07_9PLAT</name>
<dbReference type="AlphaFoldDB" id="A0A3S5CN07"/>
<protein>
    <submittedName>
        <fullName evidence="2">Uncharacterized protein</fullName>
    </submittedName>
</protein>
<organism evidence="2 3">
    <name type="scientific">Protopolystoma xenopodis</name>
    <dbReference type="NCBI Taxonomy" id="117903"/>
    <lineage>
        <taxon>Eukaryota</taxon>
        <taxon>Metazoa</taxon>
        <taxon>Spiralia</taxon>
        <taxon>Lophotrochozoa</taxon>
        <taxon>Platyhelminthes</taxon>
        <taxon>Monogenea</taxon>
        <taxon>Polyopisthocotylea</taxon>
        <taxon>Polystomatidea</taxon>
        <taxon>Polystomatidae</taxon>
        <taxon>Protopolystoma</taxon>
    </lineage>
</organism>
<evidence type="ECO:0000256" key="1">
    <source>
        <dbReference type="SAM" id="MobiDB-lite"/>
    </source>
</evidence>
<keyword evidence="3" id="KW-1185">Reference proteome</keyword>
<dbReference type="EMBL" id="CAAALY010247193">
    <property type="protein sequence ID" value="VEL34207.1"/>
    <property type="molecule type" value="Genomic_DNA"/>
</dbReference>
<sequence length="84" mass="9301">MTSCSRCARLPGSQHQEGRVRARVRDPHQPSSNPIDKVVHGTQTTDAARYPLTHSHETTSLAKPVSQIQKAGRQRTLLFVLTSI</sequence>
<accession>A0A3S5CN07</accession>
<evidence type="ECO:0000313" key="3">
    <source>
        <dbReference type="Proteomes" id="UP000784294"/>
    </source>
</evidence>
<comment type="caution">
    <text evidence="2">The sequence shown here is derived from an EMBL/GenBank/DDBJ whole genome shotgun (WGS) entry which is preliminary data.</text>
</comment>